<dbReference type="Pfam" id="PF00253">
    <property type="entry name" value="Ribosomal_S14"/>
    <property type="match status" value="1"/>
</dbReference>
<reference evidence="4" key="1">
    <citation type="submission" date="2016-07" db="EMBL/GenBank/DDBJ databases">
        <title>Mitochondrial genome evolution in stichotrich ciliates.</title>
        <authorList>
            <person name="Chen X."/>
            <person name="Landweber L."/>
        </authorList>
    </citation>
    <scope>NUCLEOTIDE SEQUENCE</scope>
</reference>
<dbReference type="AlphaFoldDB" id="A0A2I4PES2"/>
<gene>
    <name evidence="4" type="primary">rps14</name>
</gene>
<accession>A0A2I4PES2</accession>
<dbReference type="GO" id="GO:0005763">
    <property type="term" value="C:mitochondrial small ribosomal subunit"/>
    <property type="evidence" value="ECO:0007669"/>
    <property type="project" value="TreeGrafter"/>
</dbReference>
<comment type="similarity">
    <text evidence="1">Belongs to the universal ribosomal protein uS14 family.</text>
</comment>
<dbReference type="PANTHER" id="PTHR19836:SF19">
    <property type="entry name" value="SMALL RIBOSOMAL SUBUNIT PROTEIN US14M"/>
    <property type="match status" value="1"/>
</dbReference>
<dbReference type="Gene3D" id="1.10.287.1480">
    <property type="match status" value="1"/>
</dbReference>
<dbReference type="PANTHER" id="PTHR19836">
    <property type="entry name" value="30S RIBOSOMAL PROTEIN S14"/>
    <property type="match status" value="1"/>
</dbReference>
<keyword evidence="2" id="KW-0689">Ribosomal protein</keyword>
<organism evidence="4">
    <name type="scientific">Laurentiella strenua</name>
    <dbReference type="NCBI Taxonomy" id="114681"/>
    <lineage>
        <taxon>Eukaryota</taxon>
        <taxon>Sar</taxon>
        <taxon>Alveolata</taxon>
        <taxon>Ciliophora</taxon>
        <taxon>Intramacronucleata</taxon>
        <taxon>Spirotrichea</taxon>
        <taxon>Stichotrichia</taxon>
        <taxon>Sporadotrichida</taxon>
        <taxon>Oxytrichidae</taxon>
        <taxon>Stylonychinae</taxon>
        <taxon>Laurentiella</taxon>
    </lineage>
</organism>
<dbReference type="GO" id="GO:0006412">
    <property type="term" value="P:translation"/>
    <property type="evidence" value="ECO:0007669"/>
    <property type="project" value="InterPro"/>
</dbReference>
<geneLocation type="mitochondrion" evidence="4"/>
<dbReference type="SUPFAM" id="SSF57716">
    <property type="entry name" value="Glucocorticoid receptor-like (DNA-binding domain)"/>
    <property type="match status" value="1"/>
</dbReference>
<proteinExistence type="inferred from homology"/>
<protein>
    <submittedName>
        <fullName evidence="4">Rps14</fullName>
    </submittedName>
</protein>
<dbReference type="InterPro" id="IPR001209">
    <property type="entry name" value="Ribosomal_uS14"/>
</dbReference>
<evidence type="ECO:0000256" key="1">
    <source>
        <dbReference type="ARBA" id="ARBA00009083"/>
    </source>
</evidence>
<evidence type="ECO:0000256" key="2">
    <source>
        <dbReference type="ARBA" id="ARBA00022980"/>
    </source>
</evidence>
<keyword evidence="3" id="KW-0687">Ribonucleoprotein</keyword>
<dbReference type="GO" id="GO:0003735">
    <property type="term" value="F:structural constituent of ribosome"/>
    <property type="evidence" value="ECO:0007669"/>
    <property type="project" value="InterPro"/>
</dbReference>
<keyword evidence="4" id="KW-0496">Mitochondrion</keyword>
<dbReference type="EMBL" id="KX529838">
    <property type="protein sequence ID" value="APW82417.1"/>
    <property type="molecule type" value="Genomic_DNA"/>
</dbReference>
<sequence length="102" mass="12567">MIREEQWKLMDNLKRKLFLKNEIKKILLKSLIKNKKLPLGHRYLALWHKSKLSRYSSFTQQQNRCVQTGRIWYVLRTTQYSRFFFRTESYKGHLPGFQRASW</sequence>
<name>A0A2I4PES2_9SPIT</name>
<evidence type="ECO:0000256" key="3">
    <source>
        <dbReference type="ARBA" id="ARBA00023274"/>
    </source>
</evidence>
<evidence type="ECO:0000313" key="4">
    <source>
        <dbReference type="EMBL" id="APW82417.1"/>
    </source>
</evidence>